<evidence type="ECO:0000313" key="1">
    <source>
        <dbReference type="EMBL" id="GAA1691701.1"/>
    </source>
</evidence>
<dbReference type="EMBL" id="BAAAMU010000180">
    <property type="protein sequence ID" value="GAA1691701.1"/>
    <property type="molecule type" value="Genomic_DNA"/>
</dbReference>
<reference evidence="1 2" key="1">
    <citation type="journal article" date="2019" name="Int. J. Syst. Evol. Microbiol.">
        <title>The Global Catalogue of Microorganisms (GCM) 10K type strain sequencing project: providing services to taxonomists for standard genome sequencing and annotation.</title>
        <authorList>
            <consortium name="The Broad Institute Genomics Platform"/>
            <consortium name="The Broad Institute Genome Sequencing Center for Infectious Disease"/>
            <person name="Wu L."/>
            <person name="Ma J."/>
        </authorList>
    </citation>
    <scope>NUCLEOTIDE SEQUENCE [LARGE SCALE GENOMIC DNA]</scope>
    <source>
        <strain evidence="1 2">JCM 13929</strain>
    </source>
</reference>
<protein>
    <submittedName>
        <fullName evidence="1">Uncharacterized protein</fullName>
    </submittedName>
</protein>
<dbReference type="RefSeq" id="WP_346114772.1">
    <property type="nucleotide sequence ID" value="NZ_BAAAMU010000180.1"/>
</dbReference>
<dbReference type="Proteomes" id="UP001500064">
    <property type="component" value="Unassembled WGS sequence"/>
</dbReference>
<sequence length="149" mass="15888">MTLQSEPADLKVTPILSVFEPPGNTPSNLVIRRSVTPTFLVAMEFEFVSPLAISLLGSFKYEIRYFADIFGPGADVMLGTVRKLTVPGQPKCSATLPVNQETGLTVPSSMLADGVYRLSAVVTFLTLATPPTPIAMTAFAEGPAIQVMP</sequence>
<organism evidence="1 2">
    <name type="scientific">Nonomuraea maheshkhaliensis</name>
    <dbReference type="NCBI Taxonomy" id="419590"/>
    <lineage>
        <taxon>Bacteria</taxon>
        <taxon>Bacillati</taxon>
        <taxon>Actinomycetota</taxon>
        <taxon>Actinomycetes</taxon>
        <taxon>Streptosporangiales</taxon>
        <taxon>Streptosporangiaceae</taxon>
        <taxon>Nonomuraea</taxon>
    </lineage>
</organism>
<accession>A0ABN2HQJ2</accession>
<keyword evidence="2" id="KW-1185">Reference proteome</keyword>
<proteinExistence type="predicted"/>
<name>A0ABN2HQJ2_9ACTN</name>
<comment type="caution">
    <text evidence="1">The sequence shown here is derived from an EMBL/GenBank/DDBJ whole genome shotgun (WGS) entry which is preliminary data.</text>
</comment>
<evidence type="ECO:0000313" key="2">
    <source>
        <dbReference type="Proteomes" id="UP001500064"/>
    </source>
</evidence>
<gene>
    <name evidence="1" type="ORF">GCM10009733_104820</name>
</gene>